<keyword evidence="2" id="KW-0238">DNA-binding</keyword>
<dbReference type="AlphaFoldDB" id="A0A285GHJ6"/>
<dbReference type="OrthoDB" id="10490at2157"/>
<dbReference type="PROSITE" id="PS51118">
    <property type="entry name" value="HTH_HXLR"/>
    <property type="match status" value="1"/>
</dbReference>
<evidence type="ECO:0000313" key="5">
    <source>
        <dbReference type="EMBL" id="SNY22915.1"/>
    </source>
</evidence>
<dbReference type="Proteomes" id="UP000217726">
    <property type="component" value="Unassembled WGS sequence"/>
</dbReference>
<keyword evidence="1" id="KW-0805">Transcription regulation</keyword>
<dbReference type="InterPro" id="IPR036390">
    <property type="entry name" value="WH_DNA-bd_sf"/>
</dbReference>
<reference evidence="7" key="1">
    <citation type="submission" date="2017-09" db="EMBL/GenBank/DDBJ databases">
        <authorList>
            <person name="Varghese N."/>
            <person name="Submissions S."/>
        </authorList>
    </citation>
    <scope>NUCLEOTIDE SEQUENCE [LARGE SCALE GENOMIC DNA]</scope>
    <source>
        <strain evidence="7">WG-1MB</strain>
    </source>
</reference>
<dbReference type="GO" id="GO:0003677">
    <property type="term" value="F:DNA binding"/>
    <property type="evidence" value="ECO:0007669"/>
    <property type="project" value="UniProtKB-KW"/>
</dbReference>
<dbReference type="RefSeq" id="WP_096713051.1">
    <property type="nucleotide sequence ID" value="NZ_OBDR01000018.1"/>
</dbReference>
<organism evidence="5 7">
    <name type="scientific">Methanohalophilus euhalobius</name>
    <dbReference type="NCBI Taxonomy" id="51203"/>
    <lineage>
        <taxon>Archaea</taxon>
        <taxon>Methanobacteriati</taxon>
        <taxon>Methanobacteriota</taxon>
        <taxon>Stenosarchaea group</taxon>
        <taxon>Methanomicrobia</taxon>
        <taxon>Methanosarcinales</taxon>
        <taxon>Methanosarcinaceae</taxon>
        <taxon>Methanohalophilus</taxon>
    </lineage>
</organism>
<keyword evidence="3" id="KW-0804">Transcription</keyword>
<dbReference type="EMBL" id="SMMS01000001">
    <property type="protein sequence ID" value="TCL11652.1"/>
    <property type="molecule type" value="Genomic_DNA"/>
</dbReference>
<evidence type="ECO:0000256" key="3">
    <source>
        <dbReference type="ARBA" id="ARBA00023163"/>
    </source>
</evidence>
<reference evidence="6 8" key="3">
    <citation type="submission" date="2019-03" db="EMBL/GenBank/DDBJ databases">
        <title>Subsurface microbial communities from deep shales in Ohio and West Virginia, USA.</title>
        <authorList>
            <person name="Wrighton K."/>
        </authorList>
    </citation>
    <scope>NUCLEOTIDE SEQUENCE [LARGE SCALE GENOMIC DNA]</scope>
    <source>
        <strain evidence="6 8">WG1_MB</strain>
    </source>
</reference>
<gene>
    <name evidence="6" type="ORF">C7960_0828</name>
    <name evidence="5" type="ORF">SAMN06295989_1183</name>
</gene>
<dbReference type="PANTHER" id="PTHR33204">
    <property type="entry name" value="TRANSCRIPTIONAL REGULATOR, MARR FAMILY"/>
    <property type="match status" value="1"/>
</dbReference>
<keyword evidence="7" id="KW-1185">Reference proteome</keyword>
<dbReference type="PANTHER" id="PTHR33204:SF18">
    <property type="entry name" value="TRANSCRIPTIONAL REGULATORY PROTEIN"/>
    <property type="match status" value="1"/>
</dbReference>
<dbReference type="Gene3D" id="1.10.10.10">
    <property type="entry name" value="Winged helix-like DNA-binding domain superfamily/Winged helix DNA-binding domain"/>
    <property type="match status" value="1"/>
</dbReference>
<evidence type="ECO:0000256" key="1">
    <source>
        <dbReference type="ARBA" id="ARBA00023015"/>
    </source>
</evidence>
<sequence>MGNLERSPIDIAIRLISKKWTLNIIRDMFCGKKQFNEFLKSNPKLSSKVLSTKLRQLEQDGLIEKIIVSKTPVTIEYHLTSKGRNLNKVLYELSGFAYKECADESTPVCTEHSYELTKELLNIEDFDKLSQHYTKI</sequence>
<protein>
    <submittedName>
        <fullName evidence="6">HxlR family transcriptional regulator</fullName>
    </submittedName>
    <submittedName>
        <fullName evidence="5">Transcriptional regulator, HxlR family</fullName>
    </submittedName>
</protein>
<evidence type="ECO:0000256" key="2">
    <source>
        <dbReference type="ARBA" id="ARBA00023125"/>
    </source>
</evidence>
<evidence type="ECO:0000313" key="8">
    <source>
        <dbReference type="Proteomes" id="UP000295404"/>
    </source>
</evidence>
<name>A0A285GHJ6_9EURY</name>
<dbReference type="Proteomes" id="UP000295404">
    <property type="component" value="Unassembled WGS sequence"/>
</dbReference>
<dbReference type="EMBL" id="OBDR01000018">
    <property type="protein sequence ID" value="SNY22915.1"/>
    <property type="molecule type" value="Genomic_DNA"/>
</dbReference>
<evidence type="ECO:0000313" key="7">
    <source>
        <dbReference type="Proteomes" id="UP000217726"/>
    </source>
</evidence>
<evidence type="ECO:0000313" key="6">
    <source>
        <dbReference type="EMBL" id="TCL11652.1"/>
    </source>
</evidence>
<feature type="domain" description="HTH hxlR-type" evidence="4">
    <location>
        <begin position="7"/>
        <end position="105"/>
    </location>
</feature>
<dbReference type="InterPro" id="IPR002577">
    <property type="entry name" value="HTH_HxlR"/>
</dbReference>
<accession>A0A285GHJ6</accession>
<dbReference type="Pfam" id="PF01638">
    <property type="entry name" value="HxlR"/>
    <property type="match status" value="1"/>
</dbReference>
<proteinExistence type="predicted"/>
<evidence type="ECO:0000259" key="4">
    <source>
        <dbReference type="PROSITE" id="PS51118"/>
    </source>
</evidence>
<dbReference type="SUPFAM" id="SSF46785">
    <property type="entry name" value="Winged helix' DNA-binding domain"/>
    <property type="match status" value="1"/>
</dbReference>
<dbReference type="InterPro" id="IPR036388">
    <property type="entry name" value="WH-like_DNA-bd_sf"/>
</dbReference>
<reference evidence="5" key="2">
    <citation type="submission" date="2017-09" db="EMBL/GenBank/DDBJ databases">
        <authorList>
            <person name="Ehlers B."/>
            <person name="Leendertz F.H."/>
        </authorList>
    </citation>
    <scope>NUCLEOTIDE SEQUENCE [LARGE SCALE GENOMIC DNA]</scope>
    <source>
        <strain evidence="5">WG-1MB</strain>
    </source>
</reference>